<gene>
    <name evidence="2" type="primary">pdeM</name>
    <name evidence="2" type="ORF">EHF44_14485</name>
</gene>
<dbReference type="SUPFAM" id="SSF56300">
    <property type="entry name" value="Metallo-dependent phosphatases"/>
    <property type="match status" value="1"/>
</dbReference>
<dbReference type="GO" id="GO:0016787">
    <property type="term" value="F:hydrolase activity"/>
    <property type="evidence" value="ECO:0007669"/>
    <property type="project" value="UniProtKB-KW"/>
</dbReference>
<protein>
    <submittedName>
        <fullName evidence="2">Ligase-associated DNA damage response endonuclease PdeM</fullName>
        <ecNumber evidence="2">3.1.-.-</ecNumber>
    </submittedName>
</protein>
<reference evidence="3" key="1">
    <citation type="submission" date="2018-11" db="EMBL/GenBank/DDBJ databases">
        <title>FDA dAtabase for Regulatory Grade micrObial Sequences (FDA-ARGOS): Supporting development and validation of Infectious Disease Dx tests.</title>
        <authorList>
            <person name="Goldberg B."/>
            <person name="Campos J."/>
            <person name="Tallon L."/>
            <person name="Sadzewicz L."/>
            <person name="Zhao X."/>
            <person name="Vavikolanu K."/>
            <person name="Mehta A."/>
            <person name="Aluvathingal J."/>
            <person name="Nadendla S."/>
            <person name="Geyer C."/>
            <person name="Nandy P."/>
            <person name="Yan Y."/>
            <person name="Sichtig H."/>
        </authorList>
    </citation>
    <scope>NUCLEOTIDE SEQUENCE [LARGE SCALE GENOMIC DNA]</scope>
    <source>
        <strain evidence="3">FDAARGOS_614</strain>
    </source>
</reference>
<keyword evidence="2" id="KW-0436">Ligase</keyword>
<dbReference type="EMBL" id="CP033969">
    <property type="protein sequence ID" value="AZG14546.1"/>
    <property type="molecule type" value="Genomic_DNA"/>
</dbReference>
<dbReference type="PANTHER" id="PTHR39323:SF1">
    <property type="entry name" value="BLR1149 PROTEIN"/>
    <property type="match status" value="1"/>
</dbReference>
<dbReference type="Gene3D" id="3.60.21.10">
    <property type="match status" value="1"/>
</dbReference>
<dbReference type="InterPro" id="IPR004843">
    <property type="entry name" value="Calcineurin-like_PHP"/>
</dbReference>
<evidence type="ECO:0000313" key="3">
    <source>
        <dbReference type="Proteomes" id="UP000270411"/>
    </source>
</evidence>
<organism evidence="2 3">
    <name type="scientific">Cupriavidus pauculus</name>
    <dbReference type="NCBI Taxonomy" id="82633"/>
    <lineage>
        <taxon>Bacteria</taxon>
        <taxon>Pseudomonadati</taxon>
        <taxon>Pseudomonadota</taxon>
        <taxon>Betaproteobacteria</taxon>
        <taxon>Burkholderiales</taxon>
        <taxon>Burkholderiaceae</taxon>
        <taxon>Cupriavidus</taxon>
    </lineage>
</organism>
<keyword evidence="2" id="KW-0255">Endonuclease</keyword>
<dbReference type="GO" id="GO:0004519">
    <property type="term" value="F:endonuclease activity"/>
    <property type="evidence" value="ECO:0007669"/>
    <property type="project" value="UniProtKB-KW"/>
</dbReference>
<dbReference type="KEGG" id="cpau:EHF44_14485"/>
<dbReference type="NCBIfam" id="TIGR04123">
    <property type="entry name" value="P_estr_lig_assc"/>
    <property type="match status" value="1"/>
</dbReference>
<dbReference type="PANTHER" id="PTHR39323">
    <property type="entry name" value="BLR1149 PROTEIN"/>
    <property type="match status" value="1"/>
</dbReference>
<accession>A0A3G8H2F7</accession>
<dbReference type="RefSeq" id="WP_124684304.1">
    <property type="nucleotide sequence ID" value="NZ_CP033969.1"/>
</dbReference>
<proteinExistence type="predicted"/>
<dbReference type="Pfam" id="PF00149">
    <property type="entry name" value="Metallophos"/>
    <property type="match status" value="1"/>
</dbReference>
<dbReference type="Proteomes" id="UP000270411">
    <property type="component" value="Chromosome 1"/>
</dbReference>
<evidence type="ECO:0000313" key="2">
    <source>
        <dbReference type="EMBL" id="AZG14546.1"/>
    </source>
</evidence>
<dbReference type="InterPro" id="IPR029052">
    <property type="entry name" value="Metallo-depent_PP-like"/>
</dbReference>
<dbReference type="OrthoDB" id="9795838at2"/>
<sequence>MTPEDAGAQAVRLAGETLWLLPEHAVWWPDAAMLMLADVHIGKAASFRALGQPVPHGTTADNLRRLLDLTRQYPVRDLVFLGDFLHARAARTAAVVLALHDWRRALPTRVRCTLVRGNHDTHAGDPPEGLGFEVVSEPLMAPPFALCHEPDARADGYVLAGHLHPACVLRGRGSDVLRLPCFVVGATRMILPAFGAFTGHATVRAGQGERIYVVGDGRVWGLPGG</sequence>
<dbReference type="PIRSF" id="PIRSF000887">
    <property type="entry name" value="Pesterase_MJ0037"/>
    <property type="match status" value="1"/>
</dbReference>
<evidence type="ECO:0000259" key="1">
    <source>
        <dbReference type="Pfam" id="PF00149"/>
    </source>
</evidence>
<dbReference type="GO" id="GO:0016874">
    <property type="term" value="F:ligase activity"/>
    <property type="evidence" value="ECO:0007669"/>
    <property type="project" value="UniProtKB-KW"/>
</dbReference>
<dbReference type="InterPro" id="IPR024173">
    <property type="entry name" value="Pesterase_MJ0037-like"/>
</dbReference>
<keyword evidence="2" id="KW-0378">Hydrolase</keyword>
<keyword evidence="2" id="KW-0540">Nuclease</keyword>
<dbReference type="EC" id="3.1.-.-" evidence="2"/>
<dbReference type="AlphaFoldDB" id="A0A3G8H2F7"/>
<dbReference type="InterPro" id="IPR026336">
    <property type="entry name" value="PdeM-like"/>
</dbReference>
<feature type="domain" description="Calcineurin-like phosphoesterase" evidence="1">
    <location>
        <begin position="35"/>
        <end position="128"/>
    </location>
</feature>
<name>A0A3G8H2F7_9BURK</name>